<reference evidence="2 3" key="1">
    <citation type="submission" date="2016-04" db="EMBL/GenBank/DDBJ databases">
        <title>A degradative enzymes factory behind the ericoid mycorrhizal symbiosis.</title>
        <authorList>
            <consortium name="DOE Joint Genome Institute"/>
            <person name="Martino E."/>
            <person name="Morin E."/>
            <person name="Grelet G."/>
            <person name="Kuo A."/>
            <person name="Kohler A."/>
            <person name="Daghino S."/>
            <person name="Barry K."/>
            <person name="Choi C."/>
            <person name="Cichocki N."/>
            <person name="Clum A."/>
            <person name="Copeland A."/>
            <person name="Hainaut M."/>
            <person name="Haridas S."/>
            <person name="Labutti K."/>
            <person name="Lindquist E."/>
            <person name="Lipzen A."/>
            <person name="Khouja H.-R."/>
            <person name="Murat C."/>
            <person name="Ohm R."/>
            <person name="Olson A."/>
            <person name="Spatafora J."/>
            <person name="Veneault-Fourrey C."/>
            <person name="Henrissat B."/>
            <person name="Grigoriev I."/>
            <person name="Martin F."/>
            <person name="Perotto S."/>
        </authorList>
    </citation>
    <scope>NUCLEOTIDE SEQUENCE [LARGE SCALE GENOMIC DNA]</scope>
    <source>
        <strain evidence="2 3">F</strain>
    </source>
</reference>
<organism evidence="2 3">
    <name type="scientific">Hyaloscypha variabilis (strain UAMH 11265 / GT02V1 / F)</name>
    <name type="common">Meliniomyces variabilis</name>
    <dbReference type="NCBI Taxonomy" id="1149755"/>
    <lineage>
        <taxon>Eukaryota</taxon>
        <taxon>Fungi</taxon>
        <taxon>Dikarya</taxon>
        <taxon>Ascomycota</taxon>
        <taxon>Pezizomycotina</taxon>
        <taxon>Leotiomycetes</taxon>
        <taxon>Helotiales</taxon>
        <taxon>Hyaloscyphaceae</taxon>
        <taxon>Hyaloscypha</taxon>
        <taxon>Hyaloscypha variabilis</taxon>
    </lineage>
</organism>
<keyword evidence="3" id="KW-1185">Reference proteome</keyword>
<protein>
    <submittedName>
        <fullName evidence="2">Uncharacterized protein</fullName>
    </submittedName>
</protein>
<evidence type="ECO:0000313" key="3">
    <source>
        <dbReference type="Proteomes" id="UP000235786"/>
    </source>
</evidence>
<name>A0A2J6R4U7_HYAVF</name>
<sequence>MCNSYHIRYALCAHTIASANQAEHYWELCHNAVARGKRCDFAVLGDDLEEVEGRCPECVAKWVAREEKLREKWRGRLRFRRVEGKDGKLGGIDTNGGEELDLATGDDVGIL</sequence>
<dbReference type="EMBL" id="KZ613956">
    <property type="protein sequence ID" value="PMD33499.1"/>
    <property type="molecule type" value="Genomic_DNA"/>
</dbReference>
<evidence type="ECO:0000256" key="1">
    <source>
        <dbReference type="SAM" id="MobiDB-lite"/>
    </source>
</evidence>
<dbReference type="AlphaFoldDB" id="A0A2J6R4U7"/>
<evidence type="ECO:0000313" key="2">
    <source>
        <dbReference type="EMBL" id="PMD33499.1"/>
    </source>
</evidence>
<accession>A0A2J6R4U7</accession>
<gene>
    <name evidence="2" type="ORF">L207DRAFT_589865</name>
</gene>
<dbReference type="Proteomes" id="UP000235786">
    <property type="component" value="Unassembled WGS sequence"/>
</dbReference>
<proteinExistence type="predicted"/>
<feature type="region of interest" description="Disordered" evidence="1">
    <location>
        <begin position="86"/>
        <end position="111"/>
    </location>
</feature>